<dbReference type="FunFam" id="1.25.10.10:FF:000800">
    <property type="entry name" value="Disheveled-associated activator of morphogenesis"/>
    <property type="match status" value="1"/>
</dbReference>
<dbReference type="InterPro" id="IPR014768">
    <property type="entry name" value="GBD/FH3_dom"/>
</dbReference>
<name>A0A8S1C547_9INSE</name>
<dbReference type="InterPro" id="IPR010472">
    <property type="entry name" value="FH3_dom"/>
</dbReference>
<feature type="domain" description="FH2" evidence="4">
    <location>
        <begin position="651"/>
        <end position="1056"/>
    </location>
</feature>
<feature type="compositionally biased region" description="Pro residues" evidence="2">
    <location>
        <begin position="600"/>
        <end position="646"/>
    </location>
</feature>
<evidence type="ECO:0000256" key="2">
    <source>
        <dbReference type="SAM" id="MobiDB-lite"/>
    </source>
</evidence>
<feature type="compositionally biased region" description="Polar residues" evidence="2">
    <location>
        <begin position="1109"/>
        <end position="1122"/>
    </location>
</feature>
<accession>A0A8S1C547</accession>
<dbReference type="GO" id="GO:0031267">
    <property type="term" value="F:small GTPase binding"/>
    <property type="evidence" value="ECO:0007669"/>
    <property type="project" value="InterPro"/>
</dbReference>
<dbReference type="SUPFAM" id="SSF101447">
    <property type="entry name" value="Formin homology 2 domain (FH2 domain)"/>
    <property type="match status" value="1"/>
</dbReference>
<dbReference type="InterPro" id="IPR015425">
    <property type="entry name" value="FH2_Formin"/>
</dbReference>
<comment type="caution">
    <text evidence="5">The sequence shown here is derived from an EMBL/GenBank/DDBJ whole genome shotgun (WGS) entry which is preliminary data.</text>
</comment>
<dbReference type="InterPro" id="IPR010473">
    <property type="entry name" value="GTPase-bd"/>
</dbReference>
<evidence type="ECO:0000313" key="6">
    <source>
        <dbReference type="Proteomes" id="UP000494165"/>
    </source>
</evidence>
<dbReference type="Pfam" id="PF02181">
    <property type="entry name" value="FH2"/>
    <property type="match status" value="1"/>
</dbReference>
<reference evidence="5 6" key="1">
    <citation type="submission" date="2020-04" db="EMBL/GenBank/DDBJ databases">
        <authorList>
            <person name="Alioto T."/>
            <person name="Alioto T."/>
            <person name="Gomez Garrido J."/>
        </authorList>
    </citation>
    <scope>NUCLEOTIDE SEQUENCE [LARGE SCALE GENOMIC DNA]</scope>
</reference>
<protein>
    <recommendedName>
        <fullName evidence="7">FH2 domain-containing protein</fullName>
    </recommendedName>
</protein>
<dbReference type="InterPro" id="IPR042201">
    <property type="entry name" value="FH2_Formin_sf"/>
</dbReference>
<dbReference type="PROSITE" id="PS51444">
    <property type="entry name" value="FH2"/>
    <property type="match status" value="1"/>
</dbReference>
<dbReference type="SMART" id="SM01139">
    <property type="entry name" value="Drf_FH3"/>
    <property type="match status" value="1"/>
</dbReference>
<feature type="domain" description="GBD/FH3" evidence="3">
    <location>
        <begin position="91"/>
        <end position="466"/>
    </location>
</feature>
<evidence type="ECO:0000259" key="3">
    <source>
        <dbReference type="PROSITE" id="PS51232"/>
    </source>
</evidence>
<dbReference type="SMART" id="SM00498">
    <property type="entry name" value="FH2"/>
    <property type="match status" value="1"/>
</dbReference>
<dbReference type="Gene3D" id="1.20.58.2220">
    <property type="entry name" value="Formin, FH2 domain"/>
    <property type="match status" value="1"/>
</dbReference>
<feature type="region of interest" description="Disordered" evidence="2">
    <location>
        <begin position="582"/>
        <end position="662"/>
    </location>
</feature>
<dbReference type="Pfam" id="PF06371">
    <property type="entry name" value="Drf_GBD"/>
    <property type="match status" value="1"/>
</dbReference>
<dbReference type="SMART" id="SM01140">
    <property type="entry name" value="Drf_GBD"/>
    <property type="match status" value="1"/>
</dbReference>
<feature type="region of interest" description="Disordered" evidence="2">
    <location>
        <begin position="1038"/>
        <end position="1129"/>
    </location>
</feature>
<dbReference type="Gene3D" id="1.10.238.150">
    <property type="entry name" value="Formin, FH3 diaphanous domain"/>
    <property type="match status" value="1"/>
</dbReference>
<dbReference type="PANTHER" id="PTHR45725:SF1">
    <property type="entry name" value="DISHEVELLED ASSOCIATED ACTIVATOR OF MORPHOGENESIS, ISOFORM D"/>
    <property type="match status" value="1"/>
</dbReference>
<evidence type="ECO:0000313" key="5">
    <source>
        <dbReference type="EMBL" id="CAB3363034.1"/>
    </source>
</evidence>
<dbReference type="GO" id="GO:0003779">
    <property type="term" value="F:actin binding"/>
    <property type="evidence" value="ECO:0007669"/>
    <property type="project" value="InterPro"/>
</dbReference>
<dbReference type="EMBL" id="CADEPI010000010">
    <property type="protein sequence ID" value="CAB3363034.1"/>
    <property type="molecule type" value="Genomic_DNA"/>
</dbReference>
<dbReference type="GO" id="GO:0030036">
    <property type="term" value="P:actin cytoskeleton organization"/>
    <property type="evidence" value="ECO:0007669"/>
    <property type="project" value="InterPro"/>
</dbReference>
<dbReference type="SUPFAM" id="SSF48371">
    <property type="entry name" value="ARM repeat"/>
    <property type="match status" value="1"/>
</dbReference>
<gene>
    <name evidence="5" type="ORF">CLODIP_2_CD15445</name>
</gene>
<proteinExistence type="predicted"/>
<dbReference type="Gene3D" id="1.25.10.10">
    <property type="entry name" value="Leucine-rich Repeat Variant"/>
    <property type="match status" value="1"/>
</dbReference>
<dbReference type="PROSITE" id="PS51232">
    <property type="entry name" value="GBD_FH3"/>
    <property type="match status" value="1"/>
</dbReference>
<dbReference type="InterPro" id="IPR011989">
    <property type="entry name" value="ARM-like"/>
</dbReference>
<sequence length="1129" mass="127364">MITMVAYSVYLGLVQVFVQPRNEAVTYVAECVSVVLSESGRGGCAPVGADRPTFCRLGDSEGRHAERKRRKPPEERRLAGTLSIQALTPTQPMPEEEELNAKFAELVEELDLTAPNKAAMLSLPLEKKWQIYCSRKKDEEGETDLNQPPEHYIERARALSQLTFPSDEEELRARTRQMDALRTALRTQPHSFVLKFVEQGGLEALLDFLSNLDHETAQSALHTALIGCLKALMNNSNGRAHVLAHPTGISTVARSLRCENIKTKVAALEILGAVCLVPGGHKKALAAMANYQEYAGERTRFQGLVNDLDRSFSTISQYMDEVNLKTAIMSFVNAVLNYGPGQDSLEFRLHLRYELLLLGIQPAMDRLRRLENENLDRHLDFFEMVRNEDEKELARKFEQEHIDTKSATAMFDLLRRKLSHTAAYPHLLSLLHHCLILPLDYGGAPQHWLLFDRLVQQVTVQNEKCEDPDVSPLNINVKEIVQLLATEEELRAARTKAEDLEKENTEMATKMAKKEQELDQLCLEKEDLEAGLSRVRERLERETSNHELTKQRFLELEQQVAELGQQISSERGERHRLERLVNTGSLPDDAKVNLNTLQSPAPPPPPAPAPPPMAPGPPPPPPPGLPGCPPPPPMSAVPGPPKPPMEPLHKKMNIPQPSQPLKSFNWAKLPETKLNGTVWAELEDPSKLYSHMGLESIDKLFCAYQKNGVNNDGSNEDLRQTGNRKQTKTLSVIDGRRAQNCTILLSKLKMSDEEITKSILSMDRGEQLPVDMVEQLLKFTPSAEECALLEEHSDDADSLARADRFLYEISRIPHYEQRLRSLHFKKKFGPLVTEVAARVKSVLEASREVQRSRRLRKLLELVLALGNYMNRGARGNASGFRLGSLNRLADTRASLPARPTTTLLHYLVEVIEMKFKDVLKLEDDLPHVKEASKINMGELDKEMNYLRKGMKEVSQEIEFHRTQPVVNGDRFLPVMKEFLSHATTKFSELEDLFQDMKTRFERVVRLFGEEPNSTQLDEFFSNFEQFLVALSDARMDNENNRRKREEDEKRAKQEAELKKRTMERKQSREGVLSGLKSNGVSKSKDSPTKGKGEFDDLISALRTGDAGRGSSTTATDLYSSCAANRAGKE</sequence>
<dbReference type="OrthoDB" id="1104827at2759"/>
<evidence type="ECO:0000259" key="4">
    <source>
        <dbReference type="PROSITE" id="PS51444"/>
    </source>
</evidence>
<dbReference type="Proteomes" id="UP000494165">
    <property type="component" value="Unassembled WGS sequence"/>
</dbReference>
<dbReference type="Pfam" id="PF06367">
    <property type="entry name" value="Drf_FH3"/>
    <property type="match status" value="1"/>
</dbReference>
<keyword evidence="1" id="KW-0175">Coiled coil</keyword>
<dbReference type="InterPro" id="IPR016024">
    <property type="entry name" value="ARM-type_fold"/>
</dbReference>
<feature type="compositionally biased region" description="Basic and acidic residues" evidence="2">
    <location>
        <begin position="1082"/>
        <end position="1094"/>
    </location>
</feature>
<feature type="coiled-coil region" evidence="1">
    <location>
        <begin position="483"/>
        <end position="566"/>
    </location>
</feature>
<evidence type="ECO:0000256" key="1">
    <source>
        <dbReference type="SAM" id="Coils"/>
    </source>
</evidence>
<dbReference type="PANTHER" id="PTHR45725">
    <property type="entry name" value="FORMIN HOMOLOGY 2 FAMILY MEMBER"/>
    <property type="match status" value="1"/>
</dbReference>
<feature type="compositionally biased region" description="Basic and acidic residues" evidence="2">
    <location>
        <begin position="1038"/>
        <end position="1068"/>
    </location>
</feature>
<dbReference type="GO" id="GO:0030838">
    <property type="term" value="P:positive regulation of actin filament polymerization"/>
    <property type="evidence" value="ECO:0007669"/>
    <property type="project" value="TreeGrafter"/>
</dbReference>
<dbReference type="FunFam" id="1.20.58.2220:FF:000009">
    <property type="entry name" value="Disheveled-associated activator of morphogenesis"/>
    <property type="match status" value="1"/>
</dbReference>
<keyword evidence="6" id="KW-1185">Reference proteome</keyword>
<dbReference type="AlphaFoldDB" id="A0A8S1C547"/>
<organism evidence="5 6">
    <name type="scientific">Cloeon dipterum</name>
    <dbReference type="NCBI Taxonomy" id="197152"/>
    <lineage>
        <taxon>Eukaryota</taxon>
        <taxon>Metazoa</taxon>
        <taxon>Ecdysozoa</taxon>
        <taxon>Arthropoda</taxon>
        <taxon>Hexapoda</taxon>
        <taxon>Insecta</taxon>
        <taxon>Pterygota</taxon>
        <taxon>Palaeoptera</taxon>
        <taxon>Ephemeroptera</taxon>
        <taxon>Pisciforma</taxon>
        <taxon>Baetidae</taxon>
        <taxon>Cloeon</taxon>
    </lineage>
</organism>
<dbReference type="InterPro" id="IPR051425">
    <property type="entry name" value="Formin_Homology"/>
</dbReference>
<evidence type="ECO:0008006" key="7">
    <source>
        <dbReference type="Google" id="ProtNLM"/>
    </source>
</evidence>